<accession>A0ACD5DF72</accession>
<dbReference type="EMBL" id="CP168151">
    <property type="protein sequence ID" value="XFD40032.1"/>
    <property type="molecule type" value="Genomic_DNA"/>
</dbReference>
<reference evidence="1" key="1">
    <citation type="submission" date="2024-08" db="EMBL/GenBank/DDBJ databases">
        <title>Lentilactobacillus sp. nov., isolated from tree bark.</title>
        <authorList>
            <person name="Phuengjayaem S."/>
            <person name="Tanasupawat S."/>
        </authorList>
    </citation>
    <scope>NUCLEOTIDE SEQUENCE</scope>
    <source>
        <strain evidence="1">SPB1-3</strain>
    </source>
</reference>
<gene>
    <name evidence="1" type="ORF">O0236_001615</name>
</gene>
<evidence type="ECO:0000313" key="1">
    <source>
        <dbReference type="EMBL" id="XFD40032.1"/>
    </source>
</evidence>
<protein>
    <submittedName>
        <fullName evidence="1">ABC transporter permease</fullName>
    </submittedName>
</protein>
<keyword evidence="2" id="KW-1185">Reference proteome</keyword>
<sequence>MNSKSSKFGRLYLIVIFLLLYIPIIYLIVYSFSTGTTMDNFHGFTLRHYQDLFADKRMLAIFLNTILIALLSSLISTVIGTIGAFNISNAKRRRTKQVLLSLNSILLVSPDVIIGASFLIFFTALSIPLGFWSVLLSHIAFEIPIVLLMVLPRLNEMSPSLINAAKDLGASQSQILSDIVIPFIQPGIISGFFMAITYSLDDFAVTFFVTGNGFTTLSVEIYSRARQGIDLEINALSGIMFIFSLILVVAYYFIEHQNQSGSSKKKRRLEERH</sequence>
<name>A0ACD5DF72_9LACO</name>
<proteinExistence type="predicted"/>
<evidence type="ECO:0000313" key="2">
    <source>
        <dbReference type="Proteomes" id="UP001149860"/>
    </source>
</evidence>
<organism evidence="1 2">
    <name type="scientific">Lentilactobacillus terminaliae</name>
    <dbReference type="NCBI Taxonomy" id="3003483"/>
    <lineage>
        <taxon>Bacteria</taxon>
        <taxon>Bacillati</taxon>
        <taxon>Bacillota</taxon>
        <taxon>Bacilli</taxon>
        <taxon>Lactobacillales</taxon>
        <taxon>Lactobacillaceae</taxon>
        <taxon>Lentilactobacillus</taxon>
    </lineage>
</organism>
<dbReference type="Proteomes" id="UP001149860">
    <property type="component" value="Chromosome"/>
</dbReference>